<reference evidence="2 3" key="1">
    <citation type="submission" date="2018-12" db="EMBL/GenBank/DDBJ databases">
        <authorList>
            <person name="Yu L."/>
        </authorList>
    </citation>
    <scope>NUCLEOTIDE SEQUENCE [LARGE SCALE GENOMIC DNA]</scope>
    <source>
        <strain evidence="2 3">HAW-EB2</strain>
    </source>
</reference>
<dbReference type="Proteomes" id="UP000267448">
    <property type="component" value="Unassembled WGS sequence"/>
</dbReference>
<keyword evidence="1" id="KW-0472">Membrane</keyword>
<feature type="transmembrane region" description="Helical" evidence="1">
    <location>
        <begin position="37"/>
        <end position="64"/>
    </location>
</feature>
<dbReference type="OrthoDB" id="9893172at2"/>
<evidence type="ECO:0000313" key="2">
    <source>
        <dbReference type="EMBL" id="RTR38607.1"/>
    </source>
</evidence>
<dbReference type="RefSeq" id="WP_126520838.1">
    <property type="nucleotide sequence ID" value="NZ_RXNU01000006.1"/>
</dbReference>
<name>A0A431WT67_9GAMM</name>
<comment type="caution">
    <text evidence="2">The sequence shown here is derived from an EMBL/GenBank/DDBJ whole genome shotgun (WGS) entry which is preliminary data.</text>
</comment>
<accession>A0A431WT67</accession>
<keyword evidence="1" id="KW-1133">Transmembrane helix</keyword>
<keyword evidence="1" id="KW-0812">Transmembrane</keyword>
<evidence type="ECO:0000313" key="3">
    <source>
        <dbReference type="Proteomes" id="UP000267448"/>
    </source>
</evidence>
<sequence>MKNQESVSFGMKIVITFKKVMSSVTQFFSKKKQQVKVVVAAAAVAGAAYVATGGSIVVAVVAAVKGRGVIGAVTHGAMKVKTGFALAKDMVVNKASQLLVALYGLGYLAMSKLVEAKNYLVEKGKQVIAWVKELFILEPQLNLAA</sequence>
<gene>
    <name evidence="2" type="ORF">EKG38_13975</name>
</gene>
<evidence type="ECO:0000256" key="1">
    <source>
        <dbReference type="SAM" id="Phobius"/>
    </source>
</evidence>
<dbReference type="AlphaFoldDB" id="A0A431WT67"/>
<dbReference type="EMBL" id="RXNU01000006">
    <property type="protein sequence ID" value="RTR38607.1"/>
    <property type="molecule type" value="Genomic_DNA"/>
</dbReference>
<protein>
    <submittedName>
        <fullName evidence="2">Uncharacterized protein</fullName>
    </submittedName>
</protein>
<proteinExistence type="predicted"/>
<organism evidence="2 3">
    <name type="scientific">Shewanella canadensis</name>
    <dbReference type="NCBI Taxonomy" id="271096"/>
    <lineage>
        <taxon>Bacteria</taxon>
        <taxon>Pseudomonadati</taxon>
        <taxon>Pseudomonadota</taxon>
        <taxon>Gammaproteobacteria</taxon>
        <taxon>Alteromonadales</taxon>
        <taxon>Shewanellaceae</taxon>
        <taxon>Shewanella</taxon>
    </lineage>
</organism>
<keyword evidence="3" id="KW-1185">Reference proteome</keyword>